<dbReference type="Pfam" id="PF07508">
    <property type="entry name" value="Recombinase"/>
    <property type="match status" value="1"/>
</dbReference>
<evidence type="ECO:0000259" key="7">
    <source>
        <dbReference type="PROSITE" id="PS51737"/>
    </source>
</evidence>
<feature type="domain" description="Recombinase" evidence="7">
    <location>
        <begin position="155"/>
        <end position="225"/>
    </location>
</feature>
<accession>A0A4P6HQS8</accession>
<evidence type="ECO:0000313" key="8">
    <source>
        <dbReference type="EMBL" id="QAZ69673.1"/>
    </source>
</evidence>
<dbReference type="Pfam" id="PF00239">
    <property type="entry name" value="Resolvase"/>
    <property type="match status" value="1"/>
</dbReference>
<dbReference type="PANTHER" id="PTHR30461">
    <property type="entry name" value="DNA-INVERTASE FROM LAMBDOID PROPHAGE"/>
    <property type="match status" value="1"/>
</dbReference>
<evidence type="ECO:0000256" key="5">
    <source>
        <dbReference type="PROSITE-ProRule" id="PRU10137"/>
    </source>
</evidence>
<keyword evidence="8" id="KW-0614">Plasmid</keyword>
<keyword evidence="9" id="KW-1185">Reference proteome</keyword>
<evidence type="ECO:0000256" key="3">
    <source>
        <dbReference type="ARBA" id="ARBA00023172"/>
    </source>
</evidence>
<gene>
    <name evidence="8" type="ORF">C3Y92_20570</name>
</gene>
<dbReference type="PROSITE" id="PS00397">
    <property type="entry name" value="RECOMBINASES_1"/>
    <property type="match status" value="1"/>
</dbReference>
<dbReference type="EMBL" id="CP026540">
    <property type="protein sequence ID" value="QAZ69673.1"/>
    <property type="molecule type" value="Genomic_DNA"/>
</dbReference>
<keyword evidence="3" id="KW-0233">DNA recombination</keyword>
<keyword evidence="2" id="KW-0238">DNA-binding</keyword>
<dbReference type="GO" id="GO:0003677">
    <property type="term" value="F:DNA binding"/>
    <property type="evidence" value="ECO:0007669"/>
    <property type="project" value="UniProtKB-KW"/>
</dbReference>
<name>A0A4P6HQS8_9BACT</name>
<dbReference type="InterPro" id="IPR006119">
    <property type="entry name" value="Resolv_N"/>
</dbReference>
<dbReference type="Proteomes" id="UP000293296">
    <property type="component" value="Plasmid pDCAR2"/>
</dbReference>
<dbReference type="KEGG" id="dcb:C3Y92_20570"/>
<organism evidence="8 9">
    <name type="scientific">Solidesulfovibrio carbinolicus</name>
    <dbReference type="NCBI Taxonomy" id="296842"/>
    <lineage>
        <taxon>Bacteria</taxon>
        <taxon>Pseudomonadati</taxon>
        <taxon>Thermodesulfobacteriota</taxon>
        <taxon>Desulfovibrionia</taxon>
        <taxon>Desulfovibrionales</taxon>
        <taxon>Desulfovibrionaceae</taxon>
        <taxon>Solidesulfovibrio</taxon>
    </lineage>
</organism>
<evidence type="ECO:0000256" key="2">
    <source>
        <dbReference type="ARBA" id="ARBA00023125"/>
    </source>
</evidence>
<dbReference type="Gene3D" id="3.40.50.1390">
    <property type="entry name" value="Resolvase, N-terminal catalytic domain"/>
    <property type="match status" value="1"/>
</dbReference>
<dbReference type="OrthoDB" id="7277848at2"/>
<reference evidence="8 9" key="1">
    <citation type="submission" date="2018-02" db="EMBL/GenBank/DDBJ databases">
        <title>Genome sequence of Desulfovibrio carbinolicus DSM 3852.</title>
        <authorList>
            <person name="Wilbanks E."/>
            <person name="Skennerton C.T."/>
            <person name="Orphan V.J."/>
        </authorList>
    </citation>
    <scope>NUCLEOTIDE SEQUENCE [LARGE SCALE GENOMIC DNA]</scope>
    <source>
        <strain evidence="8 9">DSM 3852</strain>
        <plasmid evidence="9">pdcar2</plasmid>
    </source>
</reference>
<feature type="active site" description="O-(5'-phospho-DNA)-serine intermediate" evidence="4 5">
    <location>
        <position position="10"/>
    </location>
</feature>
<sequence>MKVIGYARVSTDEQGASGLGLEAQAAKVRAYCELYGHELVEVVTEAASGKNLRRLGLQGALANIRAGKGDGLLVAKLDRLTRSVRDMGELLEQHFQAAHLLVVAEQVDTSSAGGRLVLNVLMSVAQWEREAIAERTKDALKAKRSRGEKTGGGVPFGYDVAAGKLVENQAEQRALRLIESLRAKGYGYHRIAGQLNADGILTKTGRAWTPPMVRQVYLRVTGEAA</sequence>
<dbReference type="InterPro" id="IPR036162">
    <property type="entry name" value="Resolvase-like_N_sf"/>
</dbReference>
<dbReference type="SMART" id="SM00857">
    <property type="entry name" value="Resolvase"/>
    <property type="match status" value="1"/>
</dbReference>
<evidence type="ECO:0000313" key="9">
    <source>
        <dbReference type="Proteomes" id="UP000293296"/>
    </source>
</evidence>
<dbReference type="PANTHER" id="PTHR30461:SF2">
    <property type="entry name" value="SERINE RECOMBINASE PINE-RELATED"/>
    <property type="match status" value="1"/>
</dbReference>
<dbReference type="CDD" id="cd03768">
    <property type="entry name" value="SR_ResInv"/>
    <property type="match status" value="1"/>
</dbReference>
<dbReference type="InterPro" id="IPR038109">
    <property type="entry name" value="DNA_bind_recomb_sf"/>
</dbReference>
<dbReference type="RefSeq" id="WP_129356178.1">
    <property type="nucleotide sequence ID" value="NZ_CP026540.1"/>
</dbReference>
<evidence type="ECO:0000256" key="4">
    <source>
        <dbReference type="PIRSR" id="PIRSR606118-50"/>
    </source>
</evidence>
<dbReference type="SUPFAM" id="SSF53041">
    <property type="entry name" value="Resolvase-like"/>
    <property type="match status" value="1"/>
</dbReference>
<dbReference type="AlphaFoldDB" id="A0A4P6HQS8"/>
<dbReference type="Gene3D" id="3.90.1750.20">
    <property type="entry name" value="Putative Large Serine Recombinase, Chain B, Domain 2"/>
    <property type="match status" value="1"/>
</dbReference>
<dbReference type="GO" id="GO:0000150">
    <property type="term" value="F:DNA strand exchange activity"/>
    <property type="evidence" value="ECO:0007669"/>
    <property type="project" value="InterPro"/>
</dbReference>
<protein>
    <submittedName>
        <fullName evidence="8">Recombinase</fullName>
    </submittedName>
</protein>
<keyword evidence="1" id="KW-0229">DNA integration</keyword>
<proteinExistence type="predicted"/>
<dbReference type="InterPro" id="IPR050639">
    <property type="entry name" value="SSR_resolvase"/>
</dbReference>
<dbReference type="PROSITE" id="PS51737">
    <property type="entry name" value="RECOMBINASE_DNA_BIND"/>
    <property type="match status" value="1"/>
</dbReference>
<feature type="domain" description="Resolvase/invertase-type recombinase catalytic" evidence="6">
    <location>
        <begin position="2"/>
        <end position="147"/>
    </location>
</feature>
<evidence type="ECO:0000256" key="1">
    <source>
        <dbReference type="ARBA" id="ARBA00022908"/>
    </source>
</evidence>
<evidence type="ECO:0000259" key="6">
    <source>
        <dbReference type="PROSITE" id="PS51736"/>
    </source>
</evidence>
<dbReference type="PROSITE" id="PS51736">
    <property type="entry name" value="RECOMBINASES_3"/>
    <property type="match status" value="1"/>
</dbReference>
<geneLocation type="plasmid" evidence="9">
    <name>pdcar2</name>
</geneLocation>
<dbReference type="InterPro" id="IPR011109">
    <property type="entry name" value="DNA_bind_recombinase_dom"/>
</dbReference>
<dbReference type="GO" id="GO:0015074">
    <property type="term" value="P:DNA integration"/>
    <property type="evidence" value="ECO:0007669"/>
    <property type="project" value="UniProtKB-KW"/>
</dbReference>
<dbReference type="InterPro" id="IPR006118">
    <property type="entry name" value="Recombinase_CS"/>
</dbReference>